<organism evidence="7 8">
    <name type="scientific">Tropilaelaps mercedesae</name>
    <dbReference type="NCBI Taxonomy" id="418985"/>
    <lineage>
        <taxon>Eukaryota</taxon>
        <taxon>Metazoa</taxon>
        <taxon>Ecdysozoa</taxon>
        <taxon>Arthropoda</taxon>
        <taxon>Chelicerata</taxon>
        <taxon>Arachnida</taxon>
        <taxon>Acari</taxon>
        <taxon>Parasitiformes</taxon>
        <taxon>Mesostigmata</taxon>
        <taxon>Gamasina</taxon>
        <taxon>Dermanyssoidea</taxon>
        <taxon>Laelapidae</taxon>
        <taxon>Tropilaelaps</taxon>
    </lineage>
</organism>
<evidence type="ECO:0000256" key="6">
    <source>
        <dbReference type="PROSITE-ProRule" id="PRU00023"/>
    </source>
</evidence>
<reference evidence="7 8" key="1">
    <citation type="journal article" date="2017" name="Gigascience">
        <title>Draft genome of the honey bee ectoparasitic mite, Tropilaelaps mercedesae, is shaped by the parasitic life history.</title>
        <authorList>
            <person name="Dong X."/>
            <person name="Armstrong S.D."/>
            <person name="Xia D."/>
            <person name="Makepeace B.L."/>
            <person name="Darby A.C."/>
            <person name="Kadowaki T."/>
        </authorList>
    </citation>
    <scope>NUCLEOTIDE SEQUENCE [LARGE SCALE GENOMIC DNA]</scope>
    <source>
        <strain evidence="7">Wuxi-XJTLU</strain>
    </source>
</reference>
<keyword evidence="3" id="KW-1052">Target cell membrane</keyword>
<proteinExistence type="predicted"/>
<sequence length="176" mass="20130">RLNELIDYWIKEEDLLRLEHVVIAGQGERLVGKTSSNPQVQEFLNLVPTYMGKIRQVHQAVIKGDVREVKDLLTRKRFALSRDVTGASPLHLSILYGHPDVLKYIVEFFPETLDGPDNEGRTPLHYAAVAPVIDVDYYQILKSAGADINIKDKVRTSKHCETAHLRVFLAHMRQYK</sequence>
<dbReference type="GO" id="GO:0044218">
    <property type="term" value="C:other organism cell membrane"/>
    <property type="evidence" value="ECO:0007669"/>
    <property type="project" value="UniProtKB-KW"/>
</dbReference>
<keyword evidence="8" id="KW-1185">Reference proteome</keyword>
<gene>
    <name evidence="7" type="ORF">BIW11_11355</name>
</gene>
<evidence type="ECO:0000256" key="1">
    <source>
        <dbReference type="ARBA" id="ARBA00004175"/>
    </source>
</evidence>
<evidence type="ECO:0000313" key="8">
    <source>
        <dbReference type="Proteomes" id="UP000192247"/>
    </source>
</evidence>
<dbReference type="GO" id="GO:0044231">
    <property type="term" value="C:host cell presynaptic membrane"/>
    <property type="evidence" value="ECO:0007669"/>
    <property type="project" value="UniProtKB-KW"/>
</dbReference>
<evidence type="ECO:0000256" key="5">
    <source>
        <dbReference type="ARBA" id="ARBA00023298"/>
    </source>
</evidence>
<dbReference type="EMBL" id="MNPL01015941">
    <property type="protein sequence ID" value="OQR70858.1"/>
    <property type="molecule type" value="Genomic_DNA"/>
</dbReference>
<evidence type="ECO:0000256" key="4">
    <source>
        <dbReference type="ARBA" id="ARBA00023028"/>
    </source>
</evidence>
<feature type="repeat" description="ANK" evidence="6">
    <location>
        <begin position="119"/>
        <end position="153"/>
    </location>
</feature>
<comment type="subcellular location">
    <subcellularLocation>
        <location evidence="1">Target cell membrane</location>
    </subcellularLocation>
</comment>
<dbReference type="InterPro" id="IPR002110">
    <property type="entry name" value="Ankyrin_rpt"/>
</dbReference>
<evidence type="ECO:0000313" key="7">
    <source>
        <dbReference type="EMBL" id="OQR70858.1"/>
    </source>
</evidence>
<keyword evidence="5" id="KW-0472">Membrane</keyword>
<keyword evidence="4" id="KW-0638">Presynaptic neurotoxin</keyword>
<dbReference type="Gene3D" id="1.25.40.20">
    <property type="entry name" value="Ankyrin repeat-containing domain"/>
    <property type="match status" value="1"/>
</dbReference>
<evidence type="ECO:0000256" key="2">
    <source>
        <dbReference type="ARBA" id="ARBA00022483"/>
    </source>
</evidence>
<dbReference type="GO" id="GO:0006887">
    <property type="term" value="P:exocytosis"/>
    <property type="evidence" value="ECO:0007669"/>
    <property type="project" value="UniProtKB-KW"/>
</dbReference>
<keyword evidence="2" id="KW-0268">Exocytosis</keyword>
<accession>A0A1V9XBW8</accession>
<keyword evidence="5" id="KW-1053">Target membrane</keyword>
<dbReference type="SUPFAM" id="SSF48403">
    <property type="entry name" value="Ankyrin repeat"/>
    <property type="match status" value="1"/>
</dbReference>
<dbReference type="PRINTS" id="PR01415">
    <property type="entry name" value="ANKYRIN"/>
</dbReference>
<dbReference type="PROSITE" id="PS50297">
    <property type="entry name" value="ANK_REP_REGION"/>
    <property type="match status" value="2"/>
</dbReference>
<dbReference type="Proteomes" id="UP000192247">
    <property type="component" value="Unassembled WGS sequence"/>
</dbReference>
<dbReference type="PANTHER" id="PTHR24172:SF4">
    <property type="entry name" value="ANK_REP_REGION DOMAIN-CONTAINING PROTEIN"/>
    <property type="match status" value="1"/>
</dbReference>
<dbReference type="STRING" id="418985.A0A1V9XBW8"/>
<dbReference type="Pfam" id="PF12796">
    <property type="entry name" value="Ank_2"/>
    <property type="match status" value="1"/>
</dbReference>
<evidence type="ECO:0000256" key="3">
    <source>
        <dbReference type="ARBA" id="ARBA00022537"/>
    </source>
</evidence>
<dbReference type="InParanoid" id="A0A1V9XBW8"/>
<dbReference type="OrthoDB" id="432281at2759"/>
<keyword evidence="6" id="KW-0040">ANK repeat</keyword>
<dbReference type="PROSITE" id="PS50088">
    <property type="entry name" value="ANK_REPEAT"/>
    <property type="match status" value="2"/>
</dbReference>
<dbReference type="SMART" id="SM00248">
    <property type="entry name" value="ANK"/>
    <property type="match status" value="2"/>
</dbReference>
<dbReference type="AlphaFoldDB" id="A0A1V9XBW8"/>
<feature type="non-terminal residue" evidence="7">
    <location>
        <position position="1"/>
    </location>
</feature>
<feature type="repeat" description="ANK" evidence="6">
    <location>
        <begin position="85"/>
        <end position="107"/>
    </location>
</feature>
<keyword evidence="4" id="KW-0528">Neurotoxin</keyword>
<name>A0A1V9XBW8_9ACAR</name>
<dbReference type="PANTHER" id="PTHR24172">
    <property type="entry name" value="ANK_REP_REGION DOMAIN-CONTAINING PROTEIN"/>
    <property type="match status" value="1"/>
</dbReference>
<comment type="caution">
    <text evidence="7">The sequence shown here is derived from an EMBL/GenBank/DDBJ whole genome shotgun (WGS) entry which is preliminary data.</text>
</comment>
<dbReference type="InterPro" id="IPR036770">
    <property type="entry name" value="Ankyrin_rpt-contain_sf"/>
</dbReference>
<protein>
    <submittedName>
        <fullName evidence="7">Uncharacterized protein</fullName>
    </submittedName>
</protein>
<keyword evidence="4" id="KW-0800">Toxin</keyword>